<dbReference type="AlphaFoldDB" id="D5BQR4"/>
<dbReference type="RefSeq" id="WP_013045258.1">
    <property type="nucleotide sequence ID" value="NC_014010.1"/>
</dbReference>
<accession>D5BQR4</accession>
<reference evidence="2 3" key="1">
    <citation type="journal article" date="2010" name="J. Bacteriol.">
        <title>Complete genome sequence of "Candidatus Puniceispirillum marinum" IMCC1322, a representative of the SAR116 clade in the Alphaproteobacteria.</title>
        <authorList>
            <person name="Oh H.M."/>
            <person name="Kwon K.K."/>
            <person name="Kang I."/>
            <person name="Kang S.G."/>
            <person name="Lee J.H."/>
            <person name="Kim S.J."/>
            <person name="Cho J.C."/>
        </authorList>
    </citation>
    <scope>NUCLEOTIDE SEQUENCE [LARGE SCALE GENOMIC DNA]</scope>
    <source>
        <strain evidence="2 3">IMCC1322</strain>
    </source>
</reference>
<feature type="coiled-coil region" evidence="1">
    <location>
        <begin position="98"/>
        <end position="132"/>
    </location>
</feature>
<protein>
    <submittedName>
        <fullName evidence="2">Uroporphyrinogen-III synthetase</fullName>
    </submittedName>
</protein>
<sequence>MQFTYTPFGKLVEVQVVGNYYNIINEDGDSVSINHVKYMRSPEFLTKLQELVGHDVVYRSSVGNFSDGVYSRKDWFTDVFLDDGLSAGWPKEGDDQAVESLMDARLALRRAKQKAEADAAELEVMKTQLNFEKRIEDMGYTQFRKMLNTDKDFTDSYRRYVLWKNERGRTPQERETYPQDKKDFESLPPLIEQGFEWRVLGTLQSFVEDDNGTIKVVTSEATIYFAFPKHIYYRKLIADKLDLMLRQPVWALINDEDHTKDIRFIDITIHDQEDLDFLISYKSLIEIETQPELAAKLSARAERLTLLDGVVSEQAMEIQLLTPTDDELVLFFNNEIRPWRPEGRDAYIEGRKADPEFKRMYDHYKVRREAANGNNETLFLTEHPIKDVENYNWIELPAGFELDWNEEDDDLVVFYPKGDVRRWKYNANASRPTVSGVKAKDVLNRSMNRKLMTFGNLPIYMFANDDGEFVEVTLNDGSLEAGELNPLVNYEDTEPKSILDNKIRRFAMGKNQELADLEEKYEETERYNAGIPEDKRLQQEEWAEMVSDRIDELINAGKRSYLVVGMAVIESRYKHIPTHTDATLAVRCGINMSKSSKLIMAVHDQHYKNGKPLRNMVEATVYRNAKDEHGFEMTVALGLSDYETYNGEIFIPTAWDIGDSRLLSKLKKLGYKSEQRNSKKYPISYFLDLHKRAMELVRQEDRENLAGNK</sequence>
<evidence type="ECO:0000313" key="2">
    <source>
        <dbReference type="EMBL" id="ADE38628.1"/>
    </source>
</evidence>
<dbReference type="KEGG" id="apb:SAR116_0385"/>
<evidence type="ECO:0000256" key="1">
    <source>
        <dbReference type="SAM" id="Coils"/>
    </source>
</evidence>
<gene>
    <name evidence="2" type="ordered locus">SAR116_0385</name>
</gene>
<organism evidence="2 3">
    <name type="scientific">Puniceispirillum marinum (strain IMCC1322)</name>
    <dbReference type="NCBI Taxonomy" id="488538"/>
    <lineage>
        <taxon>Bacteria</taxon>
        <taxon>Pseudomonadati</taxon>
        <taxon>Pseudomonadota</taxon>
        <taxon>Alphaproteobacteria</taxon>
        <taxon>Candidatus Puniceispirillales</taxon>
        <taxon>Candidatus Puniceispirillaceae</taxon>
        <taxon>Candidatus Puniceispirillum</taxon>
    </lineage>
</organism>
<proteinExistence type="predicted"/>
<dbReference type="EMBL" id="CP001751">
    <property type="protein sequence ID" value="ADE38628.1"/>
    <property type="molecule type" value="Genomic_DNA"/>
</dbReference>
<keyword evidence="3" id="KW-1185">Reference proteome</keyword>
<dbReference type="Proteomes" id="UP000007460">
    <property type="component" value="Chromosome"/>
</dbReference>
<dbReference type="HOGENOM" id="CLU_389252_0_0_5"/>
<keyword evidence="1" id="KW-0175">Coiled coil</keyword>
<name>D5BQR4_PUNMI</name>
<evidence type="ECO:0000313" key="3">
    <source>
        <dbReference type="Proteomes" id="UP000007460"/>
    </source>
</evidence>